<keyword evidence="2 4" id="KW-0413">Isomerase</keyword>
<feature type="non-terminal residue" evidence="6">
    <location>
        <position position="1"/>
    </location>
</feature>
<dbReference type="GO" id="GO:0003723">
    <property type="term" value="F:RNA binding"/>
    <property type="evidence" value="ECO:0007669"/>
    <property type="project" value="InterPro"/>
</dbReference>
<dbReference type="GO" id="GO:0009982">
    <property type="term" value="F:pseudouridine synthase activity"/>
    <property type="evidence" value="ECO:0007669"/>
    <property type="project" value="InterPro"/>
</dbReference>
<dbReference type="Gene3D" id="3.30.2350.10">
    <property type="entry name" value="Pseudouridine synthase"/>
    <property type="match status" value="1"/>
</dbReference>
<dbReference type="GO" id="GO:0140098">
    <property type="term" value="F:catalytic activity, acting on RNA"/>
    <property type="evidence" value="ECO:0007669"/>
    <property type="project" value="UniProtKB-ARBA"/>
</dbReference>
<dbReference type="PANTHER" id="PTHR21600:SF44">
    <property type="entry name" value="RIBOSOMAL LARGE SUBUNIT PSEUDOURIDINE SYNTHASE D"/>
    <property type="match status" value="1"/>
</dbReference>
<dbReference type="Pfam" id="PF00849">
    <property type="entry name" value="PseudoU_synth_2"/>
    <property type="match status" value="1"/>
</dbReference>
<dbReference type="EC" id="5.4.99.-" evidence="4"/>
<dbReference type="STRING" id="1802603.A3F35_00735"/>
<evidence type="ECO:0000313" key="7">
    <source>
        <dbReference type="Proteomes" id="UP000178068"/>
    </source>
</evidence>
<reference evidence="6 7" key="1">
    <citation type="journal article" date="2016" name="Nat. Commun.">
        <title>Thousands of microbial genomes shed light on interconnected biogeochemical processes in an aquifer system.</title>
        <authorList>
            <person name="Anantharaman K."/>
            <person name="Brown C.T."/>
            <person name="Hug L.A."/>
            <person name="Sharon I."/>
            <person name="Castelle C.J."/>
            <person name="Probst A.J."/>
            <person name="Thomas B.C."/>
            <person name="Singh A."/>
            <person name="Wilkins M.J."/>
            <person name="Karaoz U."/>
            <person name="Brodie E.L."/>
            <person name="Williams K.H."/>
            <person name="Hubbard S.S."/>
            <person name="Banfield J.F."/>
        </authorList>
    </citation>
    <scope>NUCLEOTIDE SEQUENCE [LARGE SCALE GENOMIC DNA]</scope>
</reference>
<dbReference type="InterPro" id="IPR006224">
    <property type="entry name" value="PsdUridine_synth_RluA-like_CS"/>
</dbReference>
<dbReference type="SUPFAM" id="SSF55120">
    <property type="entry name" value="Pseudouridine synthase"/>
    <property type="match status" value="1"/>
</dbReference>
<gene>
    <name evidence="6" type="ORF">A3F35_00735</name>
</gene>
<proteinExistence type="inferred from homology"/>
<dbReference type="PROSITE" id="PS01129">
    <property type="entry name" value="PSI_RLU"/>
    <property type="match status" value="1"/>
</dbReference>
<evidence type="ECO:0000256" key="4">
    <source>
        <dbReference type="RuleBase" id="RU362028"/>
    </source>
</evidence>
<evidence type="ECO:0000259" key="5">
    <source>
        <dbReference type="Pfam" id="PF00849"/>
    </source>
</evidence>
<evidence type="ECO:0000256" key="1">
    <source>
        <dbReference type="ARBA" id="ARBA00010876"/>
    </source>
</evidence>
<feature type="active site" evidence="3">
    <location>
        <position position="94"/>
    </location>
</feature>
<dbReference type="GO" id="GO:0000455">
    <property type="term" value="P:enzyme-directed rRNA pseudouridine synthesis"/>
    <property type="evidence" value="ECO:0007669"/>
    <property type="project" value="TreeGrafter"/>
</dbReference>
<dbReference type="NCBIfam" id="TIGR00005">
    <property type="entry name" value="rluA_subfam"/>
    <property type="match status" value="1"/>
</dbReference>
<dbReference type="PANTHER" id="PTHR21600">
    <property type="entry name" value="MITOCHONDRIAL RNA PSEUDOURIDINE SYNTHASE"/>
    <property type="match status" value="1"/>
</dbReference>
<comment type="caution">
    <text evidence="6">The sequence shown here is derived from an EMBL/GenBank/DDBJ whole genome shotgun (WGS) entry which is preliminary data.</text>
</comment>
<dbReference type="InterPro" id="IPR006145">
    <property type="entry name" value="PsdUridine_synth_RsuA/RluA"/>
</dbReference>
<sequence length="256" mass="28262">GEAATSNYKIASGDLITLELPSPKAVQIKAEKLSLKVLYEDDDLIVIDKPAGVVVHPTNDHSSGTVVNWLLDHLKGFDKDFTEDSRPGVVHRLDKGTSGLLVIAKNPPAAEKLKKQFSRRMVKKKYLALVSGELVKPFGTIKGKIGRDSRSFQKFAVREDGREAETEYRLFQRYPGASLLEVYPRTGRTHQIRVHLSSIGKPIVGDKLYGGKTALNRPFLHAAALSFLHPTTGKPLNFESPLPPALQAYLDKLSLK</sequence>
<comment type="similarity">
    <text evidence="1 4">Belongs to the pseudouridine synthase RluA family.</text>
</comment>
<dbReference type="InterPro" id="IPR050188">
    <property type="entry name" value="RluA_PseudoU_synthase"/>
</dbReference>
<comment type="catalytic activity">
    <reaction evidence="4">
        <text>a uridine in RNA = a pseudouridine in RNA</text>
        <dbReference type="Rhea" id="RHEA:48348"/>
        <dbReference type="Rhea" id="RHEA-COMP:12068"/>
        <dbReference type="Rhea" id="RHEA-COMP:12069"/>
        <dbReference type="ChEBI" id="CHEBI:65314"/>
        <dbReference type="ChEBI" id="CHEBI:65315"/>
    </reaction>
</comment>
<evidence type="ECO:0000256" key="3">
    <source>
        <dbReference type="PIRSR" id="PIRSR606225-1"/>
    </source>
</evidence>
<evidence type="ECO:0000313" key="6">
    <source>
        <dbReference type="EMBL" id="OGY29266.1"/>
    </source>
</evidence>
<protein>
    <recommendedName>
        <fullName evidence="4">Pseudouridine synthase</fullName>
        <ecNumber evidence="4">5.4.99.-</ecNumber>
    </recommendedName>
</protein>
<comment type="function">
    <text evidence="4">Responsible for synthesis of pseudouridine from uracil.</text>
</comment>
<dbReference type="InterPro" id="IPR006225">
    <property type="entry name" value="PsdUridine_synth_RluC/D"/>
</dbReference>
<dbReference type="AlphaFoldDB" id="A0A1G1WNF4"/>
<dbReference type="EMBL" id="MHCZ01000038">
    <property type="protein sequence ID" value="OGY29266.1"/>
    <property type="molecule type" value="Genomic_DNA"/>
</dbReference>
<dbReference type="CDD" id="cd02869">
    <property type="entry name" value="PseudoU_synth_RluA_like"/>
    <property type="match status" value="1"/>
</dbReference>
<name>A0A1G1WNF4_9BACT</name>
<evidence type="ECO:0000256" key="2">
    <source>
        <dbReference type="ARBA" id="ARBA00023235"/>
    </source>
</evidence>
<organism evidence="6 7">
    <name type="scientific">Candidatus Woykebacteria bacterium RIFCSPHIGHO2_12_FULL_45_10</name>
    <dbReference type="NCBI Taxonomy" id="1802603"/>
    <lineage>
        <taxon>Bacteria</taxon>
        <taxon>Candidatus Woykeibacteriota</taxon>
    </lineage>
</organism>
<feature type="domain" description="Pseudouridine synthase RsuA/RluA-like" evidence="5">
    <location>
        <begin position="43"/>
        <end position="198"/>
    </location>
</feature>
<accession>A0A1G1WNF4</accession>
<dbReference type="Proteomes" id="UP000178068">
    <property type="component" value="Unassembled WGS sequence"/>
</dbReference>
<dbReference type="InterPro" id="IPR020103">
    <property type="entry name" value="PsdUridine_synth_cat_dom_sf"/>
</dbReference>